<dbReference type="GO" id="GO:0003697">
    <property type="term" value="F:single-stranded DNA binding"/>
    <property type="evidence" value="ECO:0007669"/>
    <property type="project" value="TreeGrafter"/>
</dbReference>
<dbReference type="InterPro" id="IPR040260">
    <property type="entry name" value="RFA2-like"/>
</dbReference>
<comment type="similarity">
    <text evidence="2">Belongs to the replication factor A protein 2 family.</text>
</comment>
<reference evidence="8" key="1">
    <citation type="submission" date="2021-12" db="EMBL/GenBank/DDBJ databases">
        <title>Convergent genome expansion in fungi linked to evolution of root-endophyte symbiosis.</title>
        <authorList>
            <consortium name="DOE Joint Genome Institute"/>
            <person name="Ke Y.-H."/>
            <person name="Bonito G."/>
            <person name="Liao H.-L."/>
            <person name="Looney B."/>
            <person name="Rojas-Flechas A."/>
            <person name="Nash J."/>
            <person name="Hameed K."/>
            <person name="Schadt C."/>
            <person name="Martin F."/>
            <person name="Crous P.W."/>
            <person name="Miettinen O."/>
            <person name="Magnuson J.K."/>
            <person name="Labbe J."/>
            <person name="Jacobson D."/>
            <person name="Doktycz M.J."/>
            <person name="Veneault-Fourrey C."/>
            <person name="Kuo A."/>
            <person name="Mondo S."/>
            <person name="Calhoun S."/>
            <person name="Riley R."/>
            <person name="Ohm R."/>
            <person name="LaButti K."/>
            <person name="Andreopoulos B."/>
            <person name="Pangilinan J."/>
            <person name="Nolan M."/>
            <person name="Tritt A."/>
            <person name="Clum A."/>
            <person name="Lipzen A."/>
            <person name="Daum C."/>
            <person name="Barry K."/>
            <person name="Grigoriev I.V."/>
            <person name="Vilgalys R."/>
        </authorList>
    </citation>
    <scope>NUCLEOTIDE SEQUENCE</scope>
    <source>
        <strain evidence="8">PMI_201</strain>
    </source>
</reference>
<proteinExistence type="inferred from homology"/>
<organism evidence="8 9">
    <name type="scientific">Talaromyces proteolyticus</name>
    <dbReference type="NCBI Taxonomy" id="1131652"/>
    <lineage>
        <taxon>Eukaryota</taxon>
        <taxon>Fungi</taxon>
        <taxon>Dikarya</taxon>
        <taxon>Ascomycota</taxon>
        <taxon>Pezizomycotina</taxon>
        <taxon>Eurotiomycetes</taxon>
        <taxon>Eurotiomycetidae</taxon>
        <taxon>Eurotiales</taxon>
        <taxon>Trichocomaceae</taxon>
        <taxon>Talaromyces</taxon>
        <taxon>Talaromyces sect. Bacilispori</taxon>
    </lineage>
</organism>
<keyword evidence="3" id="KW-0235">DNA replication</keyword>
<dbReference type="AlphaFoldDB" id="A0AAD4KZ92"/>
<protein>
    <submittedName>
        <fullName evidence="8">Replication factor-a protein</fullName>
    </submittedName>
</protein>
<evidence type="ECO:0000259" key="7">
    <source>
        <dbReference type="Pfam" id="PF08784"/>
    </source>
</evidence>
<dbReference type="GO" id="GO:0005662">
    <property type="term" value="C:DNA replication factor A complex"/>
    <property type="evidence" value="ECO:0007669"/>
    <property type="project" value="TreeGrafter"/>
</dbReference>
<dbReference type="PIRSF" id="PIRSF036949">
    <property type="entry name" value="RPA32"/>
    <property type="match status" value="1"/>
</dbReference>
<dbReference type="SUPFAM" id="SSF50249">
    <property type="entry name" value="Nucleic acid-binding proteins"/>
    <property type="match status" value="1"/>
</dbReference>
<dbReference type="PANTHER" id="PTHR13989:SF16">
    <property type="entry name" value="REPLICATION PROTEIN A2"/>
    <property type="match status" value="1"/>
</dbReference>
<dbReference type="InterPro" id="IPR014892">
    <property type="entry name" value="RPA_C"/>
</dbReference>
<dbReference type="Gene3D" id="2.40.50.140">
    <property type="entry name" value="Nucleic acid-binding proteins"/>
    <property type="match status" value="1"/>
</dbReference>
<dbReference type="InterPro" id="IPR012340">
    <property type="entry name" value="NA-bd_OB-fold"/>
</dbReference>
<evidence type="ECO:0000256" key="4">
    <source>
        <dbReference type="ARBA" id="ARBA00023125"/>
    </source>
</evidence>
<dbReference type="CDD" id="cd04478">
    <property type="entry name" value="RPA2_DBD_D"/>
    <property type="match status" value="1"/>
</dbReference>
<comment type="caution">
    <text evidence="8">The sequence shown here is derived from an EMBL/GenBank/DDBJ whole genome shotgun (WGS) entry which is preliminary data.</text>
</comment>
<evidence type="ECO:0000256" key="2">
    <source>
        <dbReference type="ARBA" id="ARBA00007815"/>
    </source>
</evidence>
<dbReference type="GO" id="GO:0006289">
    <property type="term" value="P:nucleotide-excision repair"/>
    <property type="evidence" value="ECO:0007669"/>
    <property type="project" value="TreeGrafter"/>
</dbReference>
<dbReference type="EMBL" id="JAJTJA010000004">
    <property type="protein sequence ID" value="KAH8700811.1"/>
    <property type="molecule type" value="Genomic_DNA"/>
</dbReference>
<feature type="compositionally biased region" description="Gly residues" evidence="6">
    <location>
        <begin position="14"/>
        <end position="26"/>
    </location>
</feature>
<dbReference type="InterPro" id="IPR036390">
    <property type="entry name" value="WH_DNA-bd_sf"/>
</dbReference>
<dbReference type="RefSeq" id="XP_046074517.1">
    <property type="nucleotide sequence ID" value="XM_046209402.1"/>
</dbReference>
<keyword evidence="9" id="KW-1185">Reference proteome</keyword>
<evidence type="ECO:0000256" key="6">
    <source>
        <dbReference type="SAM" id="MobiDB-lite"/>
    </source>
</evidence>
<dbReference type="GO" id="GO:0000781">
    <property type="term" value="C:chromosome, telomeric region"/>
    <property type="evidence" value="ECO:0007669"/>
    <property type="project" value="TreeGrafter"/>
</dbReference>
<dbReference type="InterPro" id="IPR014646">
    <property type="entry name" value="Rfa2/RPA32"/>
</dbReference>
<evidence type="ECO:0000256" key="5">
    <source>
        <dbReference type="ARBA" id="ARBA00023242"/>
    </source>
</evidence>
<dbReference type="PANTHER" id="PTHR13989">
    <property type="entry name" value="REPLICATION PROTEIN A-RELATED"/>
    <property type="match status" value="1"/>
</dbReference>
<evidence type="ECO:0000313" key="8">
    <source>
        <dbReference type="EMBL" id="KAH8700811.1"/>
    </source>
</evidence>
<keyword evidence="5" id="KW-0539">Nucleus</keyword>
<gene>
    <name evidence="8" type="ORF">BGW36DRAFT_136450</name>
</gene>
<dbReference type="Proteomes" id="UP001201262">
    <property type="component" value="Unassembled WGS sequence"/>
</dbReference>
<dbReference type="SUPFAM" id="SSF46785">
    <property type="entry name" value="Winged helix' DNA-binding domain"/>
    <property type="match status" value="1"/>
</dbReference>
<dbReference type="Gene3D" id="1.10.10.10">
    <property type="entry name" value="Winged helix-like DNA-binding domain superfamily/Winged helix DNA-binding domain"/>
    <property type="match status" value="1"/>
</dbReference>
<evidence type="ECO:0000313" key="9">
    <source>
        <dbReference type="Proteomes" id="UP001201262"/>
    </source>
</evidence>
<dbReference type="Pfam" id="PF08784">
    <property type="entry name" value="RPA_C"/>
    <property type="match status" value="1"/>
</dbReference>
<dbReference type="InterPro" id="IPR036388">
    <property type="entry name" value="WH-like_DNA-bd_sf"/>
</dbReference>
<dbReference type="GeneID" id="70239689"/>
<feature type="compositionally biased region" description="Low complexity" evidence="6">
    <location>
        <begin position="1"/>
        <end position="13"/>
    </location>
</feature>
<name>A0AAD4KZ92_9EURO</name>
<accession>A0AAD4KZ92</accession>
<keyword evidence="4" id="KW-0238">DNA-binding</keyword>
<evidence type="ECO:0000256" key="1">
    <source>
        <dbReference type="ARBA" id="ARBA00004123"/>
    </source>
</evidence>
<dbReference type="GO" id="GO:0000724">
    <property type="term" value="P:double-strand break repair via homologous recombination"/>
    <property type="evidence" value="ECO:0007669"/>
    <property type="project" value="TreeGrafter"/>
</dbReference>
<feature type="domain" description="Replication protein A C-terminal" evidence="7">
    <location>
        <begin position="179"/>
        <end position="278"/>
    </location>
</feature>
<feature type="region of interest" description="Disordered" evidence="6">
    <location>
        <begin position="1"/>
        <end position="40"/>
    </location>
</feature>
<evidence type="ECO:0000256" key="3">
    <source>
        <dbReference type="ARBA" id="ARBA00022705"/>
    </source>
</evidence>
<dbReference type="GO" id="GO:0006260">
    <property type="term" value="P:DNA replication"/>
    <property type="evidence" value="ECO:0007669"/>
    <property type="project" value="UniProtKB-KW"/>
</dbReference>
<comment type="subcellular location">
    <subcellularLocation>
        <location evidence="1">Nucleus</location>
    </subcellularLocation>
</comment>
<dbReference type="GO" id="GO:0035861">
    <property type="term" value="C:site of double-strand break"/>
    <property type="evidence" value="ECO:0007669"/>
    <property type="project" value="TreeGrafter"/>
</dbReference>
<sequence>MDSGYGNYTTTSYGGQGGMGGGGGFMPGEMNSPAAGRQEKNHTLRPVTIKQLLEASQTHPEAPFQIDGADLGYVLCVGQVRNISTQSTNVTYKIDDGTGEIEAKKWIESAPVGGDDMDLDGQGADKQNAKKKIEVTGYVKAFGTVKVFGNKRYLGAHSVRPLTDINELNVHFLEATAAHLFFKHGPPPPKTEGGAAAGNAYGAVEKGAGNNAGGGPQLPPHLSATARRVYNMLKNEPQSNEGLHMQNISAKLNLPSTDVIKAGNELLGDGLIFSTVDEYTWAILEF</sequence>